<gene>
    <name evidence="2" type="ORF">FHG85_01660</name>
</gene>
<dbReference type="PANTHER" id="PTHR22642">
    <property type="entry name" value="IMIDAZOLONEPROPIONASE"/>
    <property type="match status" value="1"/>
</dbReference>
<dbReference type="PANTHER" id="PTHR22642:SF2">
    <property type="entry name" value="PROTEIN LONG AFTER FAR-RED 3"/>
    <property type="match status" value="1"/>
</dbReference>
<dbReference type="SUPFAM" id="SSF51556">
    <property type="entry name" value="Metallo-dependent hydrolases"/>
    <property type="match status" value="1"/>
</dbReference>
<dbReference type="SUPFAM" id="SSF51338">
    <property type="entry name" value="Composite domain of metallo-dependent hydrolases"/>
    <property type="match status" value="1"/>
</dbReference>
<evidence type="ECO:0000259" key="1">
    <source>
        <dbReference type="Pfam" id="PF07969"/>
    </source>
</evidence>
<evidence type="ECO:0000313" key="2">
    <source>
        <dbReference type="EMBL" id="QKG79022.1"/>
    </source>
</evidence>
<dbReference type="CDD" id="cd01300">
    <property type="entry name" value="YtcJ_like"/>
    <property type="match status" value="1"/>
</dbReference>
<dbReference type="KEGG" id="ttz:FHG85_01660"/>
<dbReference type="Pfam" id="PF07969">
    <property type="entry name" value="Amidohydro_3"/>
    <property type="match status" value="1"/>
</dbReference>
<accession>A0A7D4C7H2</accession>
<dbReference type="InterPro" id="IPR032466">
    <property type="entry name" value="Metal_Hydrolase"/>
</dbReference>
<sequence>MKVKLFVPILILTSVLMSCKQRQKVDLIITNGNIYTVDSSFSVVQSIAVSDGIILATGSNDDILSAYKSEKVIDLDGKFVYPGFIDAHCHFLGYGLNLTHAWLGNAQSWDEVVERLKSHYEANPTEWVQGRGWNQNEWSVKEFPTNDLLNKVFPDTPVFIVRIDGHAAIANEKALKIAGITSQTVVDGGEVLTKDGKPTGVLVDNAMELVRKHIPKPDMKEKTLALINAQKNCFAVGLTGVHDAGLDADEVELIDSLQKEGKLKMRINAMLNPTIENYEKFISKGVCKTDFLTIRSVKIYADGALGSRGALLLEPYSDDSGNKGIQVVETEKLDSVCAMAYKHGYQVCTHCIGDAAVRLMLDIYSKYLPKGNDLRWRIEHSQIVNPEDLPRYGEYCVVPSIQTTHATSDMFWAVNRLGSRIKYAYAYHDLLEQNGWLPNGSDFPIEDINPLYGFYAGVARKNLKGEPTEGFQMENALSREEALRAMTFWAAKSCFEENKKGSIEPGKFADFVILDVDLLNCAINEVVNAKVVKTIINGEVVYEN</sequence>
<organism evidence="2 3">
    <name type="scientific">Tenuifilum thalassicum</name>
    <dbReference type="NCBI Taxonomy" id="2590900"/>
    <lineage>
        <taxon>Bacteria</taxon>
        <taxon>Pseudomonadati</taxon>
        <taxon>Bacteroidota</taxon>
        <taxon>Bacteroidia</taxon>
        <taxon>Bacteroidales</taxon>
        <taxon>Tenuifilaceae</taxon>
        <taxon>Tenuifilum</taxon>
    </lineage>
</organism>
<protein>
    <submittedName>
        <fullName evidence="2">Amidohydrolase family protein</fullName>
    </submittedName>
</protein>
<evidence type="ECO:0000313" key="3">
    <source>
        <dbReference type="Proteomes" id="UP000500961"/>
    </source>
</evidence>
<dbReference type="Gene3D" id="3.10.310.70">
    <property type="match status" value="1"/>
</dbReference>
<dbReference type="InterPro" id="IPR033932">
    <property type="entry name" value="YtcJ-like"/>
</dbReference>
<reference evidence="2 3" key="1">
    <citation type="submission" date="2019-07" db="EMBL/GenBank/DDBJ databases">
        <title>Thalassofilum flectens gen. nov., sp. nov., a novel moderate thermophilic anaerobe from a shallow sea hot spring in Kunashir Island (Russia), representing a new family in the order Bacteroidales, and proposal of Thalassofilacea fam. nov.</title>
        <authorList>
            <person name="Kochetkova T.V."/>
            <person name="Podosokorskaya O.A."/>
            <person name="Novikov A."/>
            <person name="Elcheninov A.G."/>
            <person name="Toshchakov S.V."/>
            <person name="Kublanov I.V."/>
        </authorList>
    </citation>
    <scope>NUCLEOTIDE SEQUENCE [LARGE SCALE GENOMIC DNA]</scope>
    <source>
        <strain evidence="2 3">38-H</strain>
    </source>
</reference>
<dbReference type="AlphaFoldDB" id="A0A7D4C7H2"/>
<dbReference type="Gene3D" id="3.20.20.140">
    <property type="entry name" value="Metal-dependent hydrolases"/>
    <property type="match status" value="1"/>
</dbReference>
<dbReference type="InterPro" id="IPR011059">
    <property type="entry name" value="Metal-dep_hydrolase_composite"/>
</dbReference>
<dbReference type="GO" id="GO:0016810">
    <property type="term" value="F:hydrolase activity, acting on carbon-nitrogen (but not peptide) bonds"/>
    <property type="evidence" value="ECO:0007669"/>
    <property type="project" value="InterPro"/>
</dbReference>
<feature type="domain" description="Amidohydrolase 3" evidence="1">
    <location>
        <begin position="71"/>
        <end position="542"/>
    </location>
</feature>
<dbReference type="EMBL" id="CP041345">
    <property type="protein sequence ID" value="QKG79022.1"/>
    <property type="molecule type" value="Genomic_DNA"/>
</dbReference>
<name>A0A7D4C7H2_9BACT</name>
<proteinExistence type="predicted"/>
<keyword evidence="3" id="KW-1185">Reference proteome</keyword>
<dbReference type="Gene3D" id="2.30.40.10">
    <property type="entry name" value="Urease, subunit C, domain 1"/>
    <property type="match status" value="1"/>
</dbReference>
<dbReference type="Proteomes" id="UP000500961">
    <property type="component" value="Chromosome"/>
</dbReference>
<dbReference type="InterPro" id="IPR013108">
    <property type="entry name" value="Amidohydro_3"/>
</dbReference>
<dbReference type="PROSITE" id="PS51257">
    <property type="entry name" value="PROKAR_LIPOPROTEIN"/>
    <property type="match status" value="1"/>
</dbReference>
<keyword evidence="2" id="KW-0378">Hydrolase</keyword>